<protein>
    <submittedName>
        <fullName evidence="2">Uncharacterized protein</fullName>
    </submittedName>
</protein>
<evidence type="ECO:0000256" key="1">
    <source>
        <dbReference type="SAM" id="MobiDB-lite"/>
    </source>
</evidence>
<dbReference type="OrthoDB" id="4994241at2759"/>
<keyword evidence="3" id="KW-1185">Reference proteome</keyword>
<dbReference type="EMBL" id="JAAOAV010000075">
    <property type="protein sequence ID" value="KAF5604661.1"/>
    <property type="molecule type" value="Genomic_DNA"/>
</dbReference>
<evidence type="ECO:0000313" key="3">
    <source>
        <dbReference type="Proteomes" id="UP000547976"/>
    </source>
</evidence>
<feature type="region of interest" description="Disordered" evidence="1">
    <location>
        <begin position="101"/>
        <end position="128"/>
    </location>
</feature>
<comment type="caution">
    <text evidence="2">The sequence shown here is derived from an EMBL/GenBank/DDBJ whole genome shotgun (WGS) entry which is preliminary data.</text>
</comment>
<dbReference type="GeneID" id="59319726"/>
<feature type="compositionally biased region" description="Polar residues" evidence="1">
    <location>
        <begin position="107"/>
        <end position="128"/>
    </location>
</feature>
<accession>A0A8H5PWQ8</accession>
<gene>
    <name evidence="2" type="ORF">FSUBG_6774</name>
</gene>
<reference evidence="2 3" key="1">
    <citation type="submission" date="2020-05" db="EMBL/GenBank/DDBJ databases">
        <title>Identification and distribution of gene clusters putatively required for synthesis of sphingolipid metabolism inhibitors in phylogenetically diverse species of the filamentous fungus Fusarium.</title>
        <authorList>
            <person name="Kim H.-S."/>
            <person name="Busman M."/>
            <person name="Brown D.W."/>
            <person name="Divon H."/>
            <person name="Uhlig S."/>
            <person name="Proctor R.H."/>
        </authorList>
    </citation>
    <scope>NUCLEOTIDE SEQUENCE [LARGE SCALE GENOMIC DNA]</scope>
    <source>
        <strain evidence="2 3">NRRL 66333</strain>
    </source>
</reference>
<dbReference type="AlphaFoldDB" id="A0A8H5PWQ8"/>
<organism evidence="2 3">
    <name type="scientific">Gibberella subglutinans</name>
    <name type="common">Fusarium subglutinans</name>
    <dbReference type="NCBI Taxonomy" id="42677"/>
    <lineage>
        <taxon>Eukaryota</taxon>
        <taxon>Fungi</taxon>
        <taxon>Dikarya</taxon>
        <taxon>Ascomycota</taxon>
        <taxon>Pezizomycotina</taxon>
        <taxon>Sordariomycetes</taxon>
        <taxon>Hypocreomycetidae</taxon>
        <taxon>Hypocreales</taxon>
        <taxon>Nectriaceae</taxon>
        <taxon>Fusarium</taxon>
        <taxon>Fusarium fujikuroi species complex</taxon>
    </lineage>
</organism>
<proteinExistence type="predicted"/>
<evidence type="ECO:0000313" key="2">
    <source>
        <dbReference type="EMBL" id="KAF5604661.1"/>
    </source>
</evidence>
<name>A0A8H5PWQ8_GIBSU</name>
<sequence>MYEENFSRQMSDVSSSFVELMYEANKRGNLPGWPETYKLQSLRSDYNDWVRNHGMRLDSGVSNAPRSDPNEDRVKRAAIRLALSTLDSQIQLLMQDYRDGPDLRTASGAQSNASSVERSLTTLSRWTS</sequence>
<dbReference type="RefSeq" id="XP_036537736.1">
    <property type="nucleotide sequence ID" value="XM_036685008.1"/>
</dbReference>
<dbReference type="Proteomes" id="UP000547976">
    <property type="component" value="Unassembled WGS sequence"/>
</dbReference>